<feature type="transmembrane region" description="Helical" evidence="1">
    <location>
        <begin position="12"/>
        <end position="29"/>
    </location>
</feature>
<proteinExistence type="predicted"/>
<keyword evidence="1" id="KW-0472">Membrane</keyword>
<keyword evidence="1" id="KW-0812">Transmembrane</keyword>
<keyword evidence="3" id="KW-1185">Reference proteome</keyword>
<evidence type="ECO:0000256" key="1">
    <source>
        <dbReference type="SAM" id="Phobius"/>
    </source>
</evidence>
<organism evidence="2 3">
    <name type="scientific">Halobacillus andaensis</name>
    <dbReference type="NCBI Taxonomy" id="1176239"/>
    <lineage>
        <taxon>Bacteria</taxon>
        <taxon>Bacillati</taxon>
        <taxon>Bacillota</taxon>
        <taxon>Bacilli</taxon>
        <taxon>Bacillales</taxon>
        <taxon>Bacillaceae</taxon>
        <taxon>Halobacillus</taxon>
    </lineage>
</organism>
<dbReference type="RefSeq" id="WP_188378323.1">
    <property type="nucleotide sequence ID" value="NZ_BMEL01000004.1"/>
</dbReference>
<sequence length="45" mass="4906">MNRDPLELVKVVSLAIIAVSMAVIAWRLGKVADYLYDLVMLSGNG</sequence>
<keyword evidence="1" id="KW-1133">Transmembrane helix</keyword>
<dbReference type="Proteomes" id="UP000660110">
    <property type="component" value="Unassembled WGS sequence"/>
</dbReference>
<reference evidence="2" key="2">
    <citation type="submission" date="2020-09" db="EMBL/GenBank/DDBJ databases">
        <authorList>
            <person name="Sun Q."/>
            <person name="Zhou Y."/>
        </authorList>
    </citation>
    <scope>NUCLEOTIDE SEQUENCE</scope>
    <source>
        <strain evidence="2">CGMCC 1.12153</strain>
    </source>
</reference>
<name>A0A917B7Y5_HALAA</name>
<evidence type="ECO:0000313" key="2">
    <source>
        <dbReference type="EMBL" id="GGF28810.1"/>
    </source>
</evidence>
<dbReference type="EMBL" id="BMEL01000004">
    <property type="protein sequence ID" value="GGF28810.1"/>
    <property type="molecule type" value="Genomic_DNA"/>
</dbReference>
<gene>
    <name evidence="2" type="ORF">GCM10010954_29870</name>
</gene>
<comment type="caution">
    <text evidence="2">The sequence shown here is derived from an EMBL/GenBank/DDBJ whole genome shotgun (WGS) entry which is preliminary data.</text>
</comment>
<dbReference type="AlphaFoldDB" id="A0A917B7Y5"/>
<accession>A0A917B7Y5</accession>
<evidence type="ECO:0000313" key="3">
    <source>
        <dbReference type="Proteomes" id="UP000660110"/>
    </source>
</evidence>
<reference evidence="2" key="1">
    <citation type="journal article" date="2014" name="Int. J. Syst. Evol. Microbiol.">
        <title>Complete genome sequence of Corynebacterium casei LMG S-19264T (=DSM 44701T), isolated from a smear-ripened cheese.</title>
        <authorList>
            <consortium name="US DOE Joint Genome Institute (JGI-PGF)"/>
            <person name="Walter F."/>
            <person name="Albersmeier A."/>
            <person name="Kalinowski J."/>
            <person name="Ruckert C."/>
        </authorList>
    </citation>
    <scope>NUCLEOTIDE SEQUENCE</scope>
    <source>
        <strain evidence="2">CGMCC 1.12153</strain>
    </source>
</reference>
<protein>
    <submittedName>
        <fullName evidence="2">Uncharacterized protein</fullName>
    </submittedName>
</protein>